<keyword evidence="5" id="KW-0963">Cytoplasm</keyword>
<evidence type="ECO:0000256" key="10">
    <source>
        <dbReference type="ARBA" id="ARBA00022679"/>
    </source>
</evidence>
<dbReference type="FunFam" id="3.90.228.10:FF:000002">
    <property type="entry name" value="Poly [ADP-ribose] polymerase"/>
    <property type="match status" value="1"/>
</dbReference>
<keyword evidence="4" id="KW-0158">Chromosome</keyword>
<dbReference type="PROSITE" id="PS51059">
    <property type="entry name" value="PARP_CATALYTIC"/>
    <property type="match status" value="1"/>
</dbReference>
<keyword evidence="7" id="KW-0021">Allosteric enzyme</keyword>
<comment type="catalytic activity">
    <reaction evidence="27">
        <text>L-histidyl-[protein] + NAD(+) = N(tele)-(ADP-D-ribosyl)-L-histidyl-[protein] + nicotinamide + H(+)</text>
        <dbReference type="Rhea" id="RHEA:72071"/>
        <dbReference type="Rhea" id="RHEA-COMP:9745"/>
        <dbReference type="Rhea" id="RHEA-COMP:18085"/>
        <dbReference type="ChEBI" id="CHEBI:15378"/>
        <dbReference type="ChEBI" id="CHEBI:17154"/>
        <dbReference type="ChEBI" id="CHEBI:29979"/>
        <dbReference type="ChEBI" id="CHEBI:57540"/>
        <dbReference type="ChEBI" id="CHEBI:191398"/>
    </reaction>
    <physiologicalReaction direction="left-to-right" evidence="27">
        <dbReference type="Rhea" id="RHEA:72072"/>
    </physiologicalReaction>
</comment>
<evidence type="ECO:0000256" key="7">
    <source>
        <dbReference type="ARBA" id="ARBA00022533"/>
    </source>
</evidence>
<keyword evidence="22" id="KW-0539">Nucleus</keyword>
<dbReference type="GO" id="GO:0005730">
    <property type="term" value="C:nucleolus"/>
    <property type="evidence" value="ECO:0007669"/>
    <property type="project" value="UniProtKB-SubCell"/>
</dbReference>
<evidence type="ECO:0000256" key="24">
    <source>
        <dbReference type="ARBA" id="ARBA00024164"/>
    </source>
</evidence>
<dbReference type="CDD" id="cd01437">
    <property type="entry name" value="parp_like"/>
    <property type="match status" value="1"/>
</dbReference>
<feature type="domain" description="PARP catalytic" evidence="34">
    <location>
        <begin position="798"/>
        <end position="1024"/>
    </location>
</feature>
<comment type="catalytic activity">
    <reaction evidence="29">
        <text>L-seryl-[protein] + NAD(+) = O-(ADP-D-ribosyl)-L-seryl-[protein] + nicotinamide + H(+)</text>
        <dbReference type="Rhea" id="RHEA:58232"/>
        <dbReference type="Rhea" id="RHEA-COMP:9863"/>
        <dbReference type="Rhea" id="RHEA-COMP:15091"/>
        <dbReference type="ChEBI" id="CHEBI:15378"/>
        <dbReference type="ChEBI" id="CHEBI:17154"/>
        <dbReference type="ChEBI" id="CHEBI:29999"/>
        <dbReference type="ChEBI" id="CHEBI:57540"/>
        <dbReference type="ChEBI" id="CHEBI:142556"/>
    </reaction>
    <physiologicalReaction direction="left-to-right" evidence="29">
        <dbReference type="Rhea" id="RHEA:58233"/>
    </physiologicalReaction>
</comment>
<dbReference type="SUPFAM" id="SSF142921">
    <property type="entry name" value="WGR domain-like"/>
    <property type="match status" value="1"/>
</dbReference>
<dbReference type="Pfam" id="PF00644">
    <property type="entry name" value="PARP"/>
    <property type="match status" value="1"/>
</dbReference>
<evidence type="ECO:0000256" key="11">
    <source>
        <dbReference type="ARBA" id="ARBA00022695"/>
    </source>
</evidence>
<evidence type="ECO:0000256" key="3">
    <source>
        <dbReference type="ARBA" id="ARBA00004604"/>
    </source>
</evidence>
<evidence type="ECO:0000256" key="28">
    <source>
        <dbReference type="ARBA" id="ARBA00048339"/>
    </source>
</evidence>
<dbReference type="SUPFAM" id="SSF56399">
    <property type="entry name" value="ADP-ribosylation"/>
    <property type="match status" value="1"/>
</dbReference>
<evidence type="ECO:0000256" key="15">
    <source>
        <dbReference type="ARBA" id="ARBA00022771"/>
    </source>
</evidence>
<evidence type="ECO:0000256" key="27">
    <source>
        <dbReference type="ARBA" id="ARBA00048241"/>
    </source>
</evidence>
<dbReference type="InterPro" id="IPR012982">
    <property type="entry name" value="PARP1-like_PADR1_Zn_ribbon"/>
</dbReference>
<dbReference type="GO" id="GO:1990404">
    <property type="term" value="F:NAD+-protein mono-ADP-ribosyltransferase activity"/>
    <property type="evidence" value="ECO:0007669"/>
    <property type="project" value="TreeGrafter"/>
</dbReference>
<dbReference type="EC" id="2.4.2.-" evidence="30"/>
<accession>A0A813NHQ2</accession>
<keyword evidence="9 30" id="KW-0328">Glycosyltransferase</keyword>
<keyword evidence="10 30" id="KW-0808">Transferase</keyword>
<dbReference type="SMART" id="SM01335">
    <property type="entry name" value="PADR1"/>
    <property type="match status" value="1"/>
</dbReference>
<comment type="caution">
    <text evidence="37">The sequence shown here is derived from an EMBL/GenBank/DDBJ whole genome shotgun (WGS) entry which is preliminary data.</text>
</comment>
<protein>
    <recommendedName>
        <fullName evidence="30">Poly [ADP-ribose] polymerase</fullName>
        <shortName evidence="30">PARP</shortName>
        <ecNumber evidence="30">2.4.2.-</ecNumber>
    </recommendedName>
</protein>
<feature type="region of interest" description="Disordered" evidence="31">
    <location>
        <begin position="491"/>
        <end position="520"/>
    </location>
</feature>
<keyword evidence="20" id="KW-0238">DNA-binding</keyword>
<evidence type="ECO:0000313" key="38">
    <source>
        <dbReference type="Proteomes" id="UP000663845"/>
    </source>
</evidence>
<evidence type="ECO:0000259" key="32">
    <source>
        <dbReference type="PROSITE" id="PS50064"/>
    </source>
</evidence>
<keyword evidence="21" id="KW-0804">Transcription</keyword>
<dbReference type="PROSITE" id="PS52007">
    <property type="entry name" value="PADR1"/>
    <property type="match status" value="1"/>
</dbReference>
<evidence type="ECO:0000256" key="1">
    <source>
        <dbReference type="ARBA" id="ARBA00004286"/>
    </source>
</evidence>
<keyword evidence="12" id="KW-0479">Metal-binding</keyword>
<feature type="region of interest" description="Disordered" evidence="31">
    <location>
        <begin position="84"/>
        <end position="109"/>
    </location>
</feature>
<dbReference type="InterPro" id="IPR001357">
    <property type="entry name" value="BRCT_dom"/>
</dbReference>
<evidence type="ECO:0000259" key="33">
    <source>
        <dbReference type="PROSITE" id="PS50172"/>
    </source>
</evidence>
<evidence type="ECO:0000256" key="14">
    <source>
        <dbReference type="ARBA" id="ARBA00022765"/>
    </source>
</evidence>
<dbReference type="PANTHER" id="PTHR10459:SF112">
    <property type="entry name" value="POLY [ADP-RIBOSE] POLYMERASE 1"/>
    <property type="match status" value="1"/>
</dbReference>
<name>A0A813NHQ2_9BILA</name>
<dbReference type="PROSITE" id="PS50172">
    <property type="entry name" value="BRCT"/>
    <property type="match status" value="1"/>
</dbReference>
<proteinExistence type="inferred from homology"/>
<dbReference type="InterPro" id="IPR008893">
    <property type="entry name" value="WGR_domain"/>
</dbReference>
<evidence type="ECO:0000259" key="36">
    <source>
        <dbReference type="PROSITE" id="PS51977"/>
    </source>
</evidence>
<evidence type="ECO:0000256" key="21">
    <source>
        <dbReference type="ARBA" id="ARBA00023163"/>
    </source>
</evidence>
<keyword evidence="11" id="KW-0548">Nucleotidyltransferase</keyword>
<gene>
    <name evidence="37" type="ORF">JYZ213_LOCUS1396</name>
</gene>
<keyword evidence="18" id="KW-0805">Transcription regulation</keyword>
<dbReference type="Pfam" id="PF00533">
    <property type="entry name" value="BRCT"/>
    <property type="match status" value="1"/>
</dbReference>
<comment type="similarity">
    <text evidence="25">Belongs to the ARTD/PARP family.</text>
</comment>
<feature type="compositionally biased region" description="Polar residues" evidence="31">
    <location>
        <begin position="499"/>
        <end position="509"/>
    </location>
</feature>
<dbReference type="InterPro" id="IPR001510">
    <property type="entry name" value="Znf_PARP"/>
</dbReference>
<dbReference type="GO" id="GO:0008270">
    <property type="term" value="F:zinc ion binding"/>
    <property type="evidence" value="ECO:0007669"/>
    <property type="project" value="UniProtKB-KW"/>
</dbReference>
<comment type="catalytic activity">
    <reaction evidence="24">
        <text>L-aspartyl-[protein] + NAD(+) = 4-O-(ADP-D-ribosyl)-L-aspartyl-[protein] + nicotinamide</text>
        <dbReference type="Rhea" id="RHEA:54424"/>
        <dbReference type="Rhea" id="RHEA-COMP:9867"/>
        <dbReference type="Rhea" id="RHEA-COMP:13832"/>
        <dbReference type="ChEBI" id="CHEBI:17154"/>
        <dbReference type="ChEBI" id="CHEBI:29961"/>
        <dbReference type="ChEBI" id="CHEBI:57540"/>
        <dbReference type="ChEBI" id="CHEBI:138102"/>
    </reaction>
    <physiologicalReaction direction="left-to-right" evidence="24">
        <dbReference type="Rhea" id="RHEA:54425"/>
    </physiologicalReaction>
</comment>
<dbReference type="InterPro" id="IPR008288">
    <property type="entry name" value="PARP"/>
</dbReference>
<evidence type="ECO:0000256" key="6">
    <source>
        <dbReference type="ARBA" id="ARBA00022499"/>
    </source>
</evidence>
<dbReference type="EMBL" id="CAJNOG010000006">
    <property type="protein sequence ID" value="CAF0733647.1"/>
    <property type="molecule type" value="Genomic_DNA"/>
</dbReference>
<dbReference type="SMART" id="SM00773">
    <property type="entry name" value="WGR"/>
    <property type="match status" value="1"/>
</dbReference>
<evidence type="ECO:0000256" key="26">
    <source>
        <dbReference type="ARBA" id="ARBA00033987"/>
    </source>
</evidence>
<keyword evidence="17" id="KW-0391">Immunity</keyword>
<dbReference type="SMART" id="SM01336">
    <property type="entry name" value="zf-PARP"/>
    <property type="match status" value="2"/>
</dbReference>
<evidence type="ECO:0000256" key="16">
    <source>
        <dbReference type="ARBA" id="ARBA00022833"/>
    </source>
</evidence>
<dbReference type="PROSITE" id="PS00347">
    <property type="entry name" value="ZF_PARP_1"/>
    <property type="match status" value="1"/>
</dbReference>
<keyword evidence="14" id="KW-0013">ADP-ribosylation</keyword>
<dbReference type="Pfam" id="PF00645">
    <property type="entry name" value="zf-PARP"/>
    <property type="match status" value="2"/>
</dbReference>
<feature type="region of interest" description="Disordered" evidence="31">
    <location>
        <begin position="187"/>
        <end position="235"/>
    </location>
</feature>
<dbReference type="Gene3D" id="1.20.142.10">
    <property type="entry name" value="Poly(ADP-ribose) polymerase, regulatory domain"/>
    <property type="match status" value="1"/>
</dbReference>
<dbReference type="InterPro" id="IPR038650">
    <property type="entry name" value="PADR1_C_dom_sf"/>
</dbReference>
<reference evidence="37" key="1">
    <citation type="submission" date="2021-02" db="EMBL/GenBank/DDBJ databases">
        <authorList>
            <person name="Nowell W R."/>
        </authorList>
    </citation>
    <scope>NUCLEOTIDE SEQUENCE</scope>
</reference>
<evidence type="ECO:0000256" key="23">
    <source>
        <dbReference type="ARBA" id="ARBA00024159"/>
    </source>
</evidence>
<dbReference type="PROSITE" id="PS50064">
    <property type="entry name" value="ZF_PARP_2"/>
    <property type="match status" value="2"/>
</dbReference>
<dbReference type="InterPro" id="IPR049296">
    <property type="entry name" value="PARP1-like_PADR1_N"/>
</dbReference>
<dbReference type="GO" id="GO:0045087">
    <property type="term" value="P:innate immune response"/>
    <property type="evidence" value="ECO:0007669"/>
    <property type="project" value="UniProtKB-KW"/>
</dbReference>
<dbReference type="Proteomes" id="UP000663845">
    <property type="component" value="Unassembled WGS sequence"/>
</dbReference>
<evidence type="ECO:0000256" key="31">
    <source>
        <dbReference type="SAM" id="MobiDB-lite"/>
    </source>
</evidence>
<keyword evidence="15" id="KW-0863">Zinc-finger</keyword>
<dbReference type="GO" id="GO:0070212">
    <property type="term" value="P:protein poly-ADP-ribosylation"/>
    <property type="evidence" value="ECO:0007669"/>
    <property type="project" value="TreeGrafter"/>
</dbReference>
<evidence type="ECO:0000259" key="35">
    <source>
        <dbReference type="PROSITE" id="PS51060"/>
    </source>
</evidence>
<dbReference type="AlphaFoldDB" id="A0A813NHQ2"/>
<evidence type="ECO:0000256" key="20">
    <source>
        <dbReference type="ARBA" id="ARBA00023125"/>
    </source>
</evidence>
<keyword evidence="19 30" id="KW-0520">NAD</keyword>
<evidence type="ECO:0000256" key="17">
    <source>
        <dbReference type="ARBA" id="ARBA00022859"/>
    </source>
</evidence>
<dbReference type="Pfam" id="PF21728">
    <property type="entry name" value="PADR1_N"/>
    <property type="match status" value="1"/>
</dbReference>
<dbReference type="GO" id="GO:0005694">
    <property type="term" value="C:chromosome"/>
    <property type="evidence" value="ECO:0007669"/>
    <property type="project" value="UniProtKB-SubCell"/>
</dbReference>
<comment type="catalytic activity">
    <reaction evidence="23">
        <text>L-glutamyl-[protein] + NAD(+) = 5-O-(ADP-D-ribosyl)-L-glutamyl-[protein] + nicotinamide</text>
        <dbReference type="Rhea" id="RHEA:58224"/>
        <dbReference type="Rhea" id="RHEA-COMP:10208"/>
        <dbReference type="Rhea" id="RHEA-COMP:15089"/>
        <dbReference type="ChEBI" id="CHEBI:17154"/>
        <dbReference type="ChEBI" id="CHEBI:29973"/>
        <dbReference type="ChEBI" id="CHEBI:57540"/>
        <dbReference type="ChEBI" id="CHEBI:142540"/>
    </reaction>
    <physiologicalReaction direction="left-to-right" evidence="23">
        <dbReference type="Rhea" id="RHEA:58225"/>
    </physiologicalReaction>
</comment>
<sequence>MDDECGFRAEYAKSDRSTCKGCRSTINKDSLRLAIMVQSPNFDGKIPTWYHMTCFFKKVKPADAQIIKGYEDLRWDDQEKLRQKVEGKSTKDSNNKSDENEVSSNNYSAEYARSSRSTCNGCNTKIEKDLVRLSIKVLLSHTSIPTDQWYHIDCFKEHKDELNFNGNAETFEGFNNLNKEDQTELKKKFGSTTVNRKRKGDKTLSSTGDNDEAPKAKQTKTEDKNDSTTEQDEIRQKKEQSELLWKYKDALKKEVPNDVLKELLEHNQQKIVTGESHLIDTVADCMAFGSLEHCPECGGFLIFNYTCYRCTGDVTEWTKCSYTTTTPTRKLFDIPNDIKTEYDAFKSYKYKKRDRILAKVIENHVSIAKTPEVSRVIHEPIYDSNLPLSGYVVSSAGRLSSSVANIQKEVERLGGTFSSKIDDTVGIVISSQDEIKKMSKKLQDAQTSNIHIVSEEFLKEIINDRPSIIMEKCKISTWGILPHIRQQTKADEEAKLKSGRQSLTTASTKSDSRSKKSVPDKMKLKLKDGAAVDPESGLEDICHVLRDTETNEIFACVLGLVDITRGTNSYYKLQLLESDNGRQWFVFRAWGRTGTVYGGNKVDEYSRKTDAIKAFHELFLEKTGNEWGERKNFQKLPNKHYPLEIDYGQHGDNDKMQKLLENANLNIKSKLPNQVQDLVKMIFNVETMKQALLSFEIDLTKMPLGKLSKNQLDKAYKVLSELQTIITNGVTTSKTAIVDASNRFYTLIPHDFGLAKPPLLDNVDLIKTKTEMIDNLLEIEIAYSMLDESNNTIEDSEHPIDAHYKKLKCGLIPVEHNTEEFKLIEQYMIKTHAKTHDQYTLKLCELFKTTREGEYDRFKNFQTLDNHQLLWHGSRTTNFAGILSQGLRIAPPEAPVTGYMFGKGVYFADMVSKSANYCFTTKQSPQGLMLLCEVALGKMFECLKATNMSASTLPHGTHSTKGCGSTMPDPKDYHYTNDGILIPMGNGVASNARNTSLLYNEYIVYNTDQINMKYLLRVDFQYKY</sequence>
<keyword evidence="6" id="KW-1017">Isopeptide bond</keyword>
<dbReference type="InterPro" id="IPR036957">
    <property type="entry name" value="Znf_PARP_sf"/>
</dbReference>
<evidence type="ECO:0000256" key="25">
    <source>
        <dbReference type="ARBA" id="ARBA00024347"/>
    </source>
</evidence>
<dbReference type="Gene3D" id="3.40.50.10190">
    <property type="entry name" value="BRCT domain"/>
    <property type="match status" value="1"/>
</dbReference>
<dbReference type="GO" id="GO:0003950">
    <property type="term" value="F:NAD+ poly-ADP-ribosyltransferase activity"/>
    <property type="evidence" value="ECO:0007669"/>
    <property type="project" value="UniProtKB-UniRule"/>
</dbReference>
<dbReference type="SUPFAM" id="SSF52113">
    <property type="entry name" value="BRCT domain"/>
    <property type="match status" value="1"/>
</dbReference>
<feature type="compositionally biased region" description="Basic and acidic residues" evidence="31">
    <location>
        <begin position="212"/>
        <end position="235"/>
    </location>
</feature>
<dbReference type="PANTHER" id="PTHR10459">
    <property type="entry name" value="DNA LIGASE"/>
    <property type="match status" value="1"/>
</dbReference>
<comment type="subcellular location">
    <subcellularLocation>
        <location evidence="1">Chromosome</location>
    </subcellularLocation>
    <subcellularLocation>
        <location evidence="2">Cytoplasm</location>
        <location evidence="2">Cytosol</location>
    </subcellularLocation>
    <subcellularLocation>
        <location evidence="3">Nucleus</location>
        <location evidence="3">Nucleolus</location>
    </subcellularLocation>
</comment>
<dbReference type="GO" id="GO:0051287">
    <property type="term" value="F:NAD binding"/>
    <property type="evidence" value="ECO:0007669"/>
    <property type="project" value="InterPro"/>
</dbReference>
<comment type="catalytic activity">
    <reaction evidence="28">
        <text>L-tyrosyl-[protein] + NAD(+) = O-(ADP-D-ribosyl)-L-tyrosyl-[protein] + nicotinamide + H(+)</text>
        <dbReference type="Rhea" id="RHEA:58236"/>
        <dbReference type="Rhea" id="RHEA-COMP:10136"/>
        <dbReference type="Rhea" id="RHEA-COMP:15092"/>
        <dbReference type="ChEBI" id="CHEBI:15378"/>
        <dbReference type="ChEBI" id="CHEBI:17154"/>
        <dbReference type="ChEBI" id="CHEBI:46858"/>
        <dbReference type="ChEBI" id="CHEBI:57540"/>
        <dbReference type="ChEBI" id="CHEBI:142557"/>
    </reaction>
    <physiologicalReaction direction="left-to-right" evidence="28">
        <dbReference type="Rhea" id="RHEA:58237"/>
    </physiologicalReaction>
</comment>
<dbReference type="InterPro" id="IPR004102">
    <property type="entry name" value="Poly(ADP-ribose)pol_reg_dom"/>
</dbReference>
<dbReference type="Pfam" id="PF05406">
    <property type="entry name" value="WGR"/>
    <property type="match status" value="1"/>
</dbReference>
<dbReference type="SUPFAM" id="SSF57716">
    <property type="entry name" value="Glucocorticoid receptor-like (DNA-binding domain)"/>
    <property type="match status" value="2"/>
</dbReference>
<evidence type="ECO:0000256" key="19">
    <source>
        <dbReference type="ARBA" id="ARBA00023027"/>
    </source>
</evidence>
<dbReference type="GO" id="GO:0005829">
    <property type="term" value="C:cytosol"/>
    <property type="evidence" value="ECO:0007669"/>
    <property type="project" value="UniProtKB-SubCell"/>
</dbReference>
<evidence type="ECO:0000256" key="18">
    <source>
        <dbReference type="ARBA" id="ARBA00023015"/>
    </source>
</evidence>
<evidence type="ECO:0000256" key="13">
    <source>
        <dbReference type="ARBA" id="ARBA00022737"/>
    </source>
</evidence>
<keyword evidence="8" id="KW-0399">Innate immunity</keyword>
<evidence type="ECO:0000256" key="4">
    <source>
        <dbReference type="ARBA" id="ARBA00022454"/>
    </source>
</evidence>
<evidence type="ECO:0000256" key="12">
    <source>
        <dbReference type="ARBA" id="ARBA00022723"/>
    </source>
</evidence>
<dbReference type="InterPro" id="IPR012317">
    <property type="entry name" value="Poly(ADP-ribose)pol_cat_dom"/>
</dbReference>
<dbReference type="SUPFAM" id="SSF47587">
    <property type="entry name" value="Domain of poly(ADP-ribose) polymerase"/>
    <property type="match status" value="1"/>
</dbReference>
<evidence type="ECO:0000256" key="9">
    <source>
        <dbReference type="ARBA" id="ARBA00022676"/>
    </source>
</evidence>
<dbReference type="CDD" id="cd08001">
    <property type="entry name" value="WGR_PARP1_like"/>
    <property type="match status" value="1"/>
</dbReference>
<dbReference type="GO" id="GO:0006302">
    <property type="term" value="P:double-strand break repair"/>
    <property type="evidence" value="ECO:0007669"/>
    <property type="project" value="TreeGrafter"/>
</dbReference>
<comment type="catalytic activity">
    <reaction evidence="26">
        <text>NAD(+) + (ADP-D-ribosyl)n-acceptor = nicotinamide + (ADP-D-ribosyl)n+1-acceptor + H(+).</text>
        <dbReference type="EC" id="2.4.2.30"/>
    </reaction>
</comment>
<dbReference type="Gene3D" id="2.20.25.630">
    <property type="match status" value="1"/>
</dbReference>
<evidence type="ECO:0000313" key="37">
    <source>
        <dbReference type="EMBL" id="CAF0733647.1"/>
    </source>
</evidence>
<dbReference type="PROSITE" id="PS51977">
    <property type="entry name" value="WGR"/>
    <property type="match status" value="1"/>
</dbReference>
<dbReference type="GO" id="GO:0003677">
    <property type="term" value="F:DNA binding"/>
    <property type="evidence" value="ECO:0007669"/>
    <property type="project" value="UniProtKB-KW"/>
</dbReference>
<evidence type="ECO:0000256" key="30">
    <source>
        <dbReference type="RuleBase" id="RU362114"/>
    </source>
</evidence>
<feature type="domain" description="PARP-type" evidence="32">
    <location>
        <begin position="107"/>
        <end position="193"/>
    </location>
</feature>
<organism evidence="37 38">
    <name type="scientific">Adineta steineri</name>
    <dbReference type="NCBI Taxonomy" id="433720"/>
    <lineage>
        <taxon>Eukaryota</taxon>
        <taxon>Metazoa</taxon>
        <taxon>Spiralia</taxon>
        <taxon>Gnathifera</taxon>
        <taxon>Rotifera</taxon>
        <taxon>Eurotatoria</taxon>
        <taxon>Bdelloidea</taxon>
        <taxon>Adinetida</taxon>
        <taxon>Adinetidae</taxon>
        <taxon>Adineta</taxon>
    </lineage>
</organism>
<evidence type="ECO:0000256" key="22">
    <source>
        <dbReference type="ARBA" id="ARBA00023242"/>
    </source>
</evidence>
<evidence type="ECO:0000256" key="5">
    <source>
        <dbReference type="ARBA" id="ARBA00022490"/>
    </source>
</evidence>
<dbReference type="Gene3D" id="3.30.1740.10">
    <property type="entry name" value="Zinc finger, PARP-type"/>
    <property type="match status" value="2"/>
</dbReference>
<dbReference type="FunFam" id="1.20.142.10:FF:000001">
    <property type="entry name" value="Poly [ADP-ribose] polymerase"/>
    <property type="match status" value="1"/>
</dbReference>
<dbReference type="CDD" id="cd17747">
    <property type="entry name" value="BRCT_PARP1"/>
    <property type="match status" value="1"/>
</dbReference>
<keyword evidence="16" id="KW-0862">Zinc</keyword>
<feature type="domain" description="BRCT" evidence="33">
    <location>
        <begin position="383"/>
        <end position="475"/>
    </location>
</feature>
<dbReference type="Pfam" id="PF08063">
    <property type="entry name" value="Zn_ribbon_PADR1"/>
    <property type="match status" value="1"/>
</dbReference>
<feature type="domain" description="PARP-type" evidence="32">
    <location>
        <begin position="7"/>
        <end position="89"/>
    </location>
</feature>
<dbReference type="Pfam" id="PF02877">
    <property type="entry name" value="PARP_reg"/>
    <property type="match status" value="1"/>
</dbReference>
<dbReference type="InterPro" id="IPR036420">
    <property type="entry name" value="BRCT_dom_sf"/>
</dbReference>
<dbReference type="InterPro" id="IPR050800">
    <property type="entry name" value="ARTD/PARP"/>
</dbReference>
<dbReference type="InterPro" id="IPR036616">
    <property type="entry name" value="Poly(ADP-ribose)pol_reg_dom_sf"/>
</dbReference>
<dbReference type="PROSITE" id="PS51060">
    <property type="entry name" value="PARP_ALPHA_HD"/>
    <property type="match status" value="1"/>
</dbReference>
<feature type="compositionally biased region" description="Basic and acidic residues" evidence="31">
    <location>
        <begin position="510"/>
        <end position="520"/>
    </location>
</feature>
<dbReference type="GO" id="GO:0016779">
    <property type="term" value="F:nucleotidyltransferase activity"/>
    <property type="evidence" value="ECO:0007669"/>
    <property type="project" value="UniProtKB-KW"/>
</dbReference>
<feature type="compositionally biased region" description="Basic and acidic residues" evidence="31">
    <location>
        <begin position="84"/>
        <end position="99"/>
    </location>
</feature>
<evidence type="ECO:0000259" key="34">
    <source>
        <dbReference type="PROSITE" id="PS51059"/>
    </source>
</evidence>
<dbReference type="Gene3D" id="1.10.20.130">
    <property type="match status" value="1"/>
</dbReference>
<evidence type="ECO:0000256" key="2">
    <source>
        <dbReference type="ARBA" id="ARBA00004514"/>
    </source>
</evidence>
<evidence type="ECO:0000256" key="29">
    <source>
        <dbReference type="ARBA" id="ARBA00048575"/>
    </source>
</evidence>
<dbReference type="Gene3D" id="3.90.228.10">
    <property type="match status" value="1"/>
</dbReference>
<dbReference type="InterPro" id="IPR036930">
    <property type="entry name" value="WGR_dom_sf"/>
</dbReference>
<evidence type="ECO:0000256" key="8">
    <source>
        <dbReference type="ARBA" id="ARBA00022588"/>
    </source>
</evidence>
<dbReference type="SMART" id="SM00292">
    <property type="entry name" value="BRCT"/>
    <property type="match status" value="1"/>
</dbReference>
<feature type="domain" description="PARP alpha-helical" evidence="35">
    <location>
        <begin position="668"/>
        <end position="787"/>
    </location>
</feature>
<dbReference type="PIRSF" id="PIRSF000489">
    <property type="entry name" value="NAD_ADPRT"/>
    <property type="match status" value="1"/>
</dbReference>
<feature type="domain" description="WGR" evidence="36">
    <location>
        <begin position="541"/>
        <end position="640"/>
    </location>
</feature>
<keyword evidence="13" id="KW-0677">Repeat</keyword>